<evidence type="ECO:0000256" key="1">
    <source>
        <dbReference type="SAM" id="SignalP"/>
    </source>
</evidence>
<feature type="signal peptide" evidence="1">
    <location>
        <begin position="1"/>
        <end position="23"/>
    </location>
</feature>
<dbReference type="Proteomes" id="UP000239720">
    <property type="component" value="Unassembled WGS sequence"/>
</dbReference>
<dbReference type="PROSITE" id="PS51257">
    <property type="entry name" value="PROKAR_LIPOPROTEIN"/>
    <property type="match status" value="1"/>
</dbReference>
<dbReference type="RefSeq" id="WP_101298516.1">
    <property type="nucleotide sequence ID" value="NZ_CP025197.1"/>
</dbReference>
<dbReference type="EMBL" id="NEMB01000003">
    <property type="protein sequence ID" value="PQQ65743.1"/>
    <property type="molecule type" value="Genomic_DNA"/>
</dbReference>
<dbReference type="AlphaFoldDB" id="A0A2S8R7H2"/>
<reference evidence="2 3" key="1">
    <citation type="journal article" date="2018" name="Syst. Appl. Microbiol.">
        <title>Characterization and high-quality draft genome sequence of Herbivorax saccincola A7, an anaerobic, alkaliphilic, thermophilic, cellulolytic, and xylanolytic bacterium.</title>
        <authorList>
            <person name="Aikawa S."/>
            <person name="Baramee S."/>
            <person name="Sermsathanaswadi J."/>
            <person name="Thianheng P."/>
            <person name="Tachaapaikoon C."/>
            <person name="Shikata A."/>
            <person name="Waeonukul R."/>
            <person name="Pason P."/>
            <person name="Ratanakhanokchai K."/>
            <person name="Kosugi A."/>
        </authorList>
    </citation>
    <scope>NUCLEOTIDE SEQUENCE [LARGE SCALE GENOMIC DNA]</scope>
    <source>
        <strain evidence="2 3">A7</strain>
    </source>
</reference>
<comment type="caution">
    <text evidence="2">The sequence shown here is derived from an EMBL/GenBank/DDBJ whole genome shotgun (WGS) entry which is preliminary data.</text>
</comment>
<evidence type="ECO:0000313" key="2">
    <source>
        <dbReference type="EMBL" id="PQQ65743.1"/>
    </source>
</evidence>
<name>A0A2S8R7H2_9FIRM</name>
<keyword evidence="1" id="KW-0732">Signal</keyword>
<sequence>MKLKKISLILIGIILVISMSACSNKHETDTISGTLRNISFDDNNQAKHVFLTQYLEESDEYATFAFSVSEKTKFLNSSGESISPDSLEEDVKIEIVFYKTDAESFTAEAAEIRVLD</sequence>
<protein>
    <recommendedName>
        <fullName evidence="4">DUF3221 domain-containing protein</fullName>
    </recommendedName>
</protein>
<proteinExistence type="predicted"/>
<evidence type="ECO:0008006" key="4">
    <source>
        <dbReference type="Google" id="ProtNLM"/>
    </source>
</evidence>
<accession>A0A2S8R7H2</accession>
<organism evidence="2 3">
    <name type="scientific">Acetivibrio saccincola</name>
    <dbReference type="NCBI Taxonomy" id="1677857"/>
    <lineage>
        <taxon>Bacteria</taxon>
        <taxon>Bacillati</taxon>
        <taxon>Bacillota</taxon>
        <taxon>Clostridia</taxon>
        <taxon>Eubacteriales</taxon>
        <taxon>Oscillospiraceae</taxon>
        <taxon>Acetivibrio</taxon>
    </lineage>
</organism>
<feature type="chain" id="PRO_5039715396" description="DUF3221 domain-containing protein" evidence="1">
    <location>
        <begin position="24"/>
        <end position="116"/>
    </location>
</feature>
<evidence type="ECO:0000313" key="3">
    <source>
        <dbReference type="Proteomes" id="UP000239720"/>
    </source>
</evidence>
<gene>
    <name evidence="2" type="ORF">B9R14_02470</name>
</gene>